<keyword evidence="2 5" id="KW-0812">Transmembrane</keyword>
<evidence type="ECO:0000256" key="3">
    <source>
        <dbReference type="ARBA" id="ARBA00022989"/>
    </source>
</evidence>
<keyword evidence="7" id="KW-1185">Reference proteome</keyword>
<evidence type="ECO:0000256" key="4">
    <source>
        <dbReference type="ARBA" id="ARBA00023136"/>
    </source>
</evidence>
<feature type="transmembrane region" description="Helical" evidence="5">
    <location>
        <begin position="150"/>
        <end position="173"/>
    </location>
</feature>
<gene>
    <name evidence="6" type="primary">ypaD</name>
    <name evidence="6" type="ORF">nbrc107696_24120</name>
</gene>
<name>A0A7I9V983_9ACTN</name>
<keyword evidence="3 5" id="KW-1133">Transmembrane helix</keyword>
<dbReference type="Proteomes" id="UP000444960">
    <property type="component" value="Unassembled WGS sequence"/>
</dbReference>
<dbReference type="EMBL" id="BJOV01000005">
    <property type="protein sequence ID" value="GEE01966.1"/>
    <property type="molecule type" value="Genomic_DNA"/>
</dbReference>
<sequence>MPNALTRWWAEADPGDLRDRLTDVNDGIIALAGTGLGLAGAEMSGPTSFAVLVISALMGAFAVFGVQLGEAMSHREAQQATVEREQRLLELTPDEEVVELASWFEAKGVSPETSMLVATELSDADALSAQLEIEYGIRELTSPGDAWREAVTAGLAFLFGAALPVVAMVTVPLPWRSEATIAVSLVSLAATSVVIARRGYANVLRTAIRSLTIGVAALALGYLLGDWVM</sequence>
<evidence type="ECO:0000256" key="1">
    <source>
        <dbReference type="ARBA" id="ARBA00004127"/>
    </source>
</evidence>
<feature type="transmembrane region" description="Helical" evidence="5">
    <location>
        <begin position="179"/>
        <end position="196"/>
    </location>
</feature>
<proteinExistence type="predicted"/>
<dbReference type="GO" id="GO:0030026">
    <property type="term" value="P:intracellular manganese ion homeostasis"/>
    <property type="evidence" value="ECO:0007669"/>
    <property type="project" value="InterPro"/>
</dbReference>
<dbReference type="GO" id="GO:0005384">
    <property type="term" value="F:manganese ion transmembrane transporter activity"/>
    <property type="evidence" value="ECO:0007669"/>
    <property type="project" value="InterPro"/>
</dbReference>
<dbReference type="AlphaFoldDB" id="A0A7I9V983"/>
<reference evidence="7" key="1">
    <citation type="submission" date="2019-06" db="EMBL/GenBank/DDBJ databases">
        <title>Gordonia isolated from sludge of a wastewater treatment plant.</title>
        <authorList>
            <person name="Tamura T."/>
            <person name="Aoyama K."/>
            <person name="Kang Y."/>
            <person name="Saito S."/>
            <person name="Akiyama N."/>
            <person name="Yazawa K."/>
            <person name="Gonoi T."/>
            <person name="Mikami Y."/>
        </authorList>
    </citation>
    <scope>NUCLEOTIDE SEQUENCE [LARGE SCALE GENOMIC DNA]</scope>
    <source>
        <strain evidence="7">NBRC 107696</strain>
    </source>
</reference>
<dbReference type="InterPro" id="IPR008217">
    <property type="entry name" value="Ccc1_fam"/>
</dbReference>
<dbReference type="RefSeq" id="WP_161895746.1">
    <property type="nucleotide sequence ID" value="NZ_BJOV01000005.1"/>
</dbReference>
<keyword evidence="4 5" id="KW-0472">Membrane</keyword>
<evidence type="ECO:0000256" key="2">
    <source>
        <dbReference type="ARBA" id="ARBA00022692"/>
    </source>
</evidence>
<evidence type="ECO:0000313" key="7">
    <source>
        <dbReference type="Proteomes" id="UP000444960"/>
    </source>
</evidence>
<organism evidence="6 7">
    <name type="scientific">Gordonia spumicola</name>
    <dbReference type="NCBI Taxonomy" id="589161"/>
    <lineage>
        <taxon>Bacteria</taxon>
        <taxon>Bacillati</taxon>
        <taxon>Actinomycetota</taxon>
        <taxon>Actinomycetes</taxon>
        <taxon>Mycobacteriales</taxon>
        <taxon>Gordoniaceae</taxon>
        <taxon>Gordonia</taxon>
    </lineage>
</organism>
<comment type="subcellular location">
    <subcellularLocation>
        <location evidence="1">Endomembrane system</location>
        <topology evidence="1">Multi-pass membrane protein</topology>
    </subcellularLocation>
</comment>
<accession>A0A7I9V983</accession>
<dbReference type="Pfam" id="PF01988">
    <property type="entry name" value="VIT1"/>
    <property type="match status" value="1"/>
</dbReference>
<dbReference type="PANTHER" id="PTHR31851">
    <property type="entry name" value="FE(2+)/MN(2+) TRANSPORTER PCL1"/>
    <property type="match status" value="1"/>
</dbReference>
<protein>
    <submittedName>
        <fullName evidence="6">Membrane protein</fullName>
    </submittedName>
</protein>
<feature type="transmembrane region" description="Helical" evidence="5">
    <location>
        <begin position="49"/>
        <end position="69"/>
    </location>
</feature>
<evidence type="ECO:0000256" key="5">
    <source>
        <dbReference type="SAM" id="Phobius"/>
    </source>
</evidence>
<dbReference type="OrthoDB" id="4773939at2"/>
<dbReference type="GO" id="GO:0012505">
    <property type="term" value="C:endomembrane system"/>
    <property type="evidence" value="ECO:0007669"/>
    <property type="project" value="UniProtKB-SubCell"/>
</dbReference>
<evidence type="ECO:0000313" key="6">
    <source>
        <dbReference type="EMBL" id="GEE01966.1"/>
    </source>
</evidence>
<feature type="transmembrane region" description="Helical" evidence="5">
    <location>
        <begin position="208"/>
        <end position="225"/>
    </location>
</feature>
<comment type="caution">
    <text evidence="6">The sequence shown here is derived from an EMBL/GenBank/DDBJ whole genome shotgun (WGS) entry which is preliminary data.</text>
</comment>